<dbReference type="InterPro" id="IPR001478">
    <property type="entry name" value="PDZ"/>
</dbReference>
<dbReference type="Proteomes" id="UP000052008">
    <property type="component" value="Unassembled WGS sequence"/>
</dbReference>
<feature type="domain" description="PDZ" evidence="5">
    <location>
        <begin position="248"/>
        <end position="337"/>
    </location>
</feature>
<feature type="domain" description="PDZ" evidence="5">
    <location>
        <begin position="373"/>
        <end position="450"/>
    </location>
</feature>
<comment type="caution">
    <text evidence="6">The sequence shown here is derived from an EMBL/GenBank/DDBJ whole genome shotgun (WGS) entry which is preliminary data.</text>
</comment>
<keyword evidence="4" id="KW-0720">Serine protease</keyword>
<dbReference type="Gene3D" id="2.40.10.120">
    <property type="match status" value="1"/>
</dbReference>
<dbReference type="AlphaFoldDB" id="A0A0S7WVG3"/>
<dbReference type="PROSITE" id="PS50106">
    <property type="entry name" value="PDZ"/>
    <property type="match status" value="2"/>
</dbReference>
<evidence type="ECO:0000256" key="4">
    <source>
        <dbReference type="ARBA" id="ARBA00022825"/>
    </source>
</evidence>
<reference evidence="6 7" key="1">
    <citation type="journal article" date="2015" name="Microbiome">
        <title>Genomic resolution of linkages in carbon, nitrogen, and sulfur cycling among widespread estuary sediment bacteria.</title>
        <authorList>
            <person name="Baker B.J."/>
            <person name="Lazar C.S."/>
            <person name="Teske A.P."/>
            <person name="Dick G.J."/>
        </authorList>
    </citation>
    <scope>NUCLEOTIDE SEQUENCE [LARGE SCALE GENOMIC DNA]</scope>
    <source>
        <strain evidence="6">DG_24</strain>
    </source>
</reference>
<accession>A0A0S7WVG3</accession>
<evidence type="ECO:0000256" key="3">
    <source>
        <dbReference type="ARBA" id="ARBA00022801"/>
    </source>
</evidence>
<dbReference type="EMBL" id="LIZS01000006">
    <property type="protein sequence ID" value="KPJ54168.1"/>
    <property type="molecule type" value="Genomic_DNA"/>
</dbReference>
<keyword evidence="3" id="KW-0378">Hydrolase</keyword>
<dbReference type="InterPro" id="IPR036034">
    <property type="entry name" value="PDZ_sf"/>
</dbReference>
<dbReference type="InterPro" id="IPR009003">
    <property type="entry name" value="Peptidase_S1_PA"/>
</dbReference>
<name>A0A0S7WVG3_UNCT6</name>
<dbReference type="PATRIC" id="fig|1703770.3.peg.366"/>
<dbReference type="InterPro" id="IPR001940">
    <property type="entry name" value="Peptidase_S1C"/>
</dbReference>
<evidence type="ECO:0000259" key="5">
    <source>
        <dbReference type="PROSITE" id="PS50106"/>
    </source>
</evidence>
<sequence length="461" mass="49658">MEDRALAAILTEEGKSPFVAVAQSVMPAVVNISAEHIVRSRTPELPFGFEFRGPFEEMFRDFFRNRPPFEGKYRSLGSGVIIDGQGYILTNNHVIEDADRIVIRLSDKTEYTGSQVTVVGTDPRTDLAVIKIEPEDKLVAAPLGNSDSVQVGDWAIAIGNPFGLDRTVTVGVISAKGRSGIPLSGGATQQDFMQTDASINPGNSGGPLINIRGEIIGINSAITTNTGLSVGIGFAIPINMAKAVYPQLIETGKVVRGYLGVYLQELTVDLAEAMGAERGVVVNRVEPETPAARSGIEAGDVIIEYDGTPVSSIAQLQSLVAQTEVGKRIPVRVVREERERTIRVEIGEMPAEVAGLPPEEEAEGERGWLGMEVIEVGSDAARRYGVEAKEGVLVADVEFGSPADAAGIRDGDVIRRIGKVDIEDAGDYEQARNRYRGEEKPIVFLIQRGEDTSFLAVRPEE</sequence>
<dbReference type="GO" id="GO:0006508">
    <property type="term" value="P:proteolysis"/>
    <property type="evidence" value="ECO:0007669"/>
    <property type="project" value="UniProtKB-KW"/>
</dbReference>
<keyword evidence="2" id="KW-0645">Protease</keyword>
<dbReference type="FunFam" id="2.40.10.10:FF:000001">
    <property type="entry name" value="Periplasmic serine protease DegS"/>
    <property type="match status" value="1"/>
</dbReference>
<evidence type="ECO:0000313" key="7">
    <source>
        <dbReference type="Proteomes" id="UP000052008"/>
    </source>
</evidence>
<comment type="similarity">
    <text evidence="1">Belongs to the peptidase S1C family.</text>
</comment>
<evidence type="ECO:0000256" key="2">
    <source>
        <dbReference type="ARBA" id="ARBA00022670"/>
    </source>
</evidence>
<protein>
    <recommendedName>
        <fullName evidence="5">PDZ domain-containing protein</fullName>
    </recommendedName>
</protein>
<dbReference type="Pfam" id="PF13365">
    <property type="entry name" value="Trypsin_2"/>
    <property type="match status" value="1"/>
</dbReference>
<dbReference type="Pfam" id="PF13180">
    <property type="entry name" value="PDZ_2"/>
    <property type="match status" value="2"/>
</dbReference>
<dbReference type="PRINTS" id="PR00834">
    <property type="entry name" value="PROTEASES2C"/>
</dbReference>
<dbReference type="SMART" id="SM00228">
    <property type="entry name" value="PDZ"/>
    <property type="match status" value="2"/>
</dbReference>
<dbReference type="Gene3D" id="2.30.42.10">
    <property type="match status" value="2"/>
</dbReference>
<dbReference type="SUPFAM" id="SSF50494">
    <property type="entry name" value="Trypsin-like serine proteases"/>
    <property type="match status" value="1"/>
</dbReference>
<dbReference type="PANTHER" id="PTHR22939:SF129">
    <property type="entry name" value="SERINE PROTEASE HTRA2, MITOCHONDRIAL"/>
    <property type="match status" value="1"/>
</dbReference>
<proteinExistence type="inferred from homology"/>
<dbReference type="GO" id="GO:0004252">
    <property type="term" value="F:serine-type endopeptidase activity"/>
    <property type="evidence" value="ECO:0007669"/>
    <property type="project" value="InterPro"/>
</dbReference>
<dbReference type="STRING" id="1703770.AMJ39_01630"/>
<evidence type="ECO:0000313" key="6">
    <source>
        <dbReference type="EMBL" id="KPJ54168.1"/>
    </source>
</evidence>
<dbReference type="PANTHER" id="PTHR22939">
    <property type="entry name" value="SERINE PROTEASE FAMILY S1C HTRA-RELATED"/>
    <property type="match status" value="1"/>
</dbReference>
<dbReference type="SUPFAM" id="SSF50156">
    <property type="entry name" value="PDZ domain-like"/>
    <property type="match status" value="2"/>
</dbReference>
<gene>
    <name evidence="6" type="ORF">AMJ39_01630</name>
</gene>
<evidence type="ECO:0000256" key="1">
    <source>
        <dbReference type="ARBA" id="ARBA00010541"/>
    </source>
</evidence>
<organism evidence="6 7">
    <name type="scientific">candidate division TA06 bacterium DG_24</name>
    <dbReference type="NCBI Taxonomy" id="1703770"/>
    <lineage>
        <taxon>Bacteria</taxon>
        <taxon>Bacteria division TA06</taxon>
    </lineage>
</organism>